<evidence type="ECO:0000256" key="4">
    <source>
        <dbReference type="ARBA" id="ARBA00023136"/>
    </source>
</evidence>
<protein>
    <recommendedName>
        <fullName evidence="6">NarX-like N-terminal domain-containing protein</fullName>
    </recommendedName>
</protein>
<dbReference type="GO" id="GO:0016020">
    <property type="term" value="C:membrane"/>
    <property type="evidence" value="ECO:0007669"/>
    <property type="project" value="UniProtKB-SubCell"/>
</dbReference>
<name>A0A6S6UIM3_9BACT</name>
<dbReference type="Pfam" id="PF13675">
    <property type="entry name" value="PilJ"/>
    <property type="match status" value="2"/>
</dbReference>
<keyword evidence="3" id="KW-1133">Transmembrane helix</keyword>
<sequence>MQFIILLILVLGTNVSFATTVGTTPENAKMSIYETINKAGYQRMLTQRIAKSYMAIVCNLDHEKQEEHLKGSAKIFEKNLEDLDYSAPNEAIQTKVHYVKTLWQKNKFLYKNVYTEENALKVLTFNNEILKACDDVVLLLEEYAIKNEASRNKKNKKSTHSLSSIINFSGKQRMLTQRILLFSLANSYSIGDKELQVACLKESIRAFEELFRALISCSKNTAEIDEELDVSSKAWVEMKKELNNILSSENNTAELKEQLAKMMQLGEEILFSFDEVAFLYEREQ</sequence>
<dbReference type="EMBL" id="CACVAQ010000530">
    <property type="protein sequence ID" value="CAA6830034.1"/>
    <property type="molecule type" value="Genomic_DNA"/>
</dbReference>
<gene>
    <name evidence="7" type="ORF">HELGO_WM26295</name>
</gene>
<proteinExistence type="predicted"/>
<evidence type="ECO:0000256" key="1">
    <source>
        <dbReference type="ARBA" id="ARBA00004141"/>
    </source>
</evidence>
<keyword evidence="2" id="KW-0812">Transmembrane</keyword>
<evidence type="ECO:0000256" key="3">
    <source>
        <dbReference type="ARBA" id="ARBA00022989"/>
    </source>
</evidence>
<dbReference type="InterPro" id="IPR029095">
    <property type="entry name" value="NarX-like_N"/>
</dbReference>
<feature type="signal peptide" evidence="5">
    <location>
        <begin position="1"/>
        <end position="18"/>
    </location>
</feature>
<feature type="domain" description="NarX-like N-terminal" evidence="6">
    <location>
        <begin position="34"/>
        <end position="119"/>
    </location>
</feature>
<evidence type="ECO:0000256" key="2">
    <source>
        <dbReference type="ARBA" id="ARBA00022692"/>
    </source>
</evidence>
<feature type="domain" description="NarX-like N-terminal" evidence="6">
    <location>
        <begin position="161"/>
        <end position="257"/>
    </location>
</feature>
<dbReference type="AlphaFoldDB" id="A0A6S6UIM3"/>
<comment type="subcellular location">
    <subcellularLocation>
        <location evidence="1">Membrane</location>
        <topology evidence="1">Multi-pass membrane protein</topology>
    </subcellularLocation>
</comment>
<reference evidence="7" key="1">
    <citation type="submission" date="2020-01" db="EMBL/GenBank/DDBJ databases">
        <authorList>
            <person name="Meier V. D."/>
            <person name="Meier V D."/>
        </authorList>
    </citation>
    <scope>NUCLEOTIDE SEQUENCE</scope>
    <source>
        <strain evidence="7">HLG_WM_MAG_10</strain>
    </source>
</reference>
<organism evidence="7">
    <name type="scientific">uncultured Aureispira sp</name>
    <dbReference type="NCBI Taxonomy" id="1331704"/>
    <lineage>
        <taxon>Bacteria</taxon>
        <taxon>Pseudomonadati</taxon>
        <taxon>Bacteroidota</taxon>
        <taxon>Saprospiria</taxon>
        <taxon>Saprospirales</taxon>
        <taxon>Saprospiraceae</taxon>
        <taxon>Aureispira</taxon>
        <taxon>environmental samples</taxon>
    </lineage>
</organism>
<accession>A0A6S6UIM3</accession>
<keyword evidence="5" id="KW-0732">Signal</keyword>
<keyword evidence="4" id="KW-0472">Membrane</keyword>
<evidence type="ECO:0000313" key="7">
    <source>
        <dbReference type="EMBL" id="CAA6830034.1"/>
    </source>
</evidence>
<evidence type="ECO:0000259" key="6">
    <source>
        <dbReference type="Pfam" id="PF13675"/>
    </source>
</evidence>
<evidence type="ECO:0000256" key="5">
    <source>
        <dbReference type="SAM" id="SignalP"/>
    </source>
</evidence>
<feature type="chain" id="PRO_5028154737" description="NarX-like N-terminal domain-containing protein" evidence="5">
    <location>
        <begin position="19"/>
        <end position="284"/>
    </location>
</feature>